<comment type="caution">
    <text evidence="1">The sequence shown here is derived from an EMBL/GenBank/DDBJ whole genome shotgun (WGS) entry which is preliminary data.</text>
</comment>
<protein>
    <submittedName>
        <fullName evidence="1">Uncharacterized protein</fullName>
    </submittedName>
</protein>
<name>A0A8X6J3J8_9ARAC</name>
<proteinExistence type="predicted"/>
<gene>
    <name evidence="1" type="ORF">TNIN_239941</name>
</gene>
<dbReference type="AlphaFoldDB" id="A0A8X6J3J8"/>
<evidence type="ECO:0000313" key="1">
    <source>
        <dbReference type="EMBL" id="GFS31339.1"/>
    </source>
</evidence>
<reference evidence="1" key="1">
    <citation type="submission" date="2020-08" db="EMBL/GenBank/DDBJ databases">
        <title>Multicomponent nature underlies the extraordinary mechanical properties of spider dragline silk.</title>
        <authorList>
            <person name="Kono N."/>
            <person name="Nakamura H."/>
            <person name="Mori M."/>
            <person name="Yoshida Y."/>
            <person name="Ohtoshi R."/>
            <person name="Malay A.D."/>
            <person name="Moran D.A.P."/>
            <person name="Tomita M."/>
            <person name="Numata K."/>
            <person name="Arakawa K."/>
        </authorList>
    </citation>
    <scope>NUCLEOTIDE SEQUENCE</scope>
</reference>
<accession>A0A8X6J3J8</accession>
<feature type="non-terminal residue" evidence="1">
    <location>
        <position position="52"/>
    </location>
</feature>
<evidence type="ECO:0000313" key="2">
    <source>
        <dbReference type="Proteomes" id="UP000886998"/>
    </source>
</evidence>
<organism evidence="1 2">
    <name type="scientific">Trichonephila inaurata madagascariensis</name>
    <dbReference type="NCBI Taxonomy" id="2747483"/>
    <lineage>
        <taxon>Eukaryota</taxon>
        <taxon>Metazoa</taxon>
        <taxon>Ecdysozoa</taxon>
        <taxon>Arthropoda</taxon>
        <taxon>Chelicerata</taxon>
        <taxon>Arachnida</taxon>
        <taxon>Araneae</taxon>
        <taxon>Araneomorphae</taxon>
        <taxon>Entelegynae</taxon>
        <taxon>Araneoidea</taxon>
        <taxon>Nephilidae</taxon>
        <taxon>Trichonephila</taxon>
        <taxon>Trichonephila inaurata</taxon>
    </lineage>
</organism>
<dbReference type="Proteomes" id="UP000886998">
    <property type="component" value="Unassembled WGS sequence"/>
</dbReference>
<keyword evidence="2" id="KW-1185">Reference proteome</keyword>
<dbReference type="EMBL" id="BMAV01024236">
    <property type="protein sequence ID" value="GFS31339.1"/>
    <property type="molecule type" value="Genomic_DNA"/>
</dbReference>
<sequence length="52" mass="6062">MFRDLCERQTRKASINAPFLLLLGVRFDMVSWSRKPDSYIWVACDSALFIHG</sequence>